<keyword evidence="2" id="KW-1277">Toxin-antitoxin system</keyword>
<protein>
    <submittedName>
        <fullName evidence="7">GNAT family N-acetyltransferase</fullName>
    </submittedName>
</protein>
<keyword evidence="1" id="KW-0678">Repressor</keyword>
<dbReference type="RefSeq" id="WP_230752804.1">
    <property type="nucleotide sequence ID" value="NZ_JAINWA010000001.1"/>
</dbReference>
<dbReference type="Pfam" id="PF13508">
    <property type="entry name" value="Acetyltransf_7"/>
    <property type="match status" value="1"/>
</dbReference>
<evidence type="ECO:0000256" key="4">
    <source>
        <dbReference type="ARBA" id="ARBA00023315"/>
    </source>
</evidence>
<dbReference type="CDD" id="cd04301">
    <property type="entry name" value="NAT_SF"/>
    <property type="match status" value="1"/>
</dbReference>
<sequence>MQLSLVPITKELQKVPFDCGYPDLNSYFKHYALKNDTLMIGKTFVAIDDSGIVTGFMTFSNARIEATNLPESITRKLPRYPVPAFRIGKLAVDSRFQGMGVGSWLLKMALQRALDVSTSVGIFAVLVDAIDEKAKDFYLRYGFIPMDDHPLTLYLPLATIRQARES</sequence>
<keyword evidence="3" id="KW-0808">Transferase</keyword>
<dbReference type="PROSITE" id="PS51186">
    <property type="entry name" value="GNAT"/>
    <property type="match status" value="1"/>
</dbReference>
<proteinExistence type="predicted"/>
<dbReference type="Gene3D" id="3.40.630.30">
    <property type="match status" value="1"/>
</dbReference>
<dbReference type="InterPro" id="IPR000182">
    <property type="entry name" value="GNAT_dom"/>
</dbReference>
<dbReference type="PANTHER" id="PTHR36449:SF1">
    <property type="entry name" value="ACETYLTRANSFERASE"/>
    <property type="match status" value="1"/>
</dbReference>
<dbReference type="AlphaFoldDB" id="A0AAE3EFR2"/>
<evidence type="ECO:0000256" key="1">
    <source>
        <dbReference type="ARBA" id="ARBA00022491"/>
    </source>
</evidence>
<organism evidence="7 8">
    <name type="scientific">Teretinema zuelzerae</name>
    <dbReference type="NCBI Taxonomy" id="156"/>
    <lineage>
        <taxon>Bacteria</taxon>
        <taxon>Pseudomonadati</taxon>
        <taxon>Spirochaetota</taxon>
        <taxon>Spirochaetia</taxon>
        <taxon>Spirochaetales</taxon>
        <taxon>Treponemataceae</taxon>
        <taxon>Teretinema</taxon>
    </lineage>
</organism>
<dbReference type="PANTHER" id="PTHR36449">
    <property type="entry name" value="ACETYLTRANSFERASE-RELATED"/>
    <property type="match status" value="1"/>
</dbReference>
<name>A0AAE3EFR2_9SPIR</name>
<keyword evidence="8" id="KW-1185">Reference proteome</keyword>
<accession>A0AAE3EFR2</accession>
<comment type="caution">
    <text evidence="7">The sequence shown here is derived from an EMBL/GenBank/DDBJ whole genome shotgun (WGS) entry which is preliminary data.</text>
</comment>
<evidence type="ECO:0000313" key="8">
    <source>
        <dbReference type="Proteomes" id="UP001198163"/>
    </source>
</evidence>
<evidence type="ECO:0000256" key="5">
    <source>
        <dbReference type="ARBA" id="ARBA00049880"/>
    </source>
</evidence>
<dbReference type="GO" id="GO:0016747">
    <property type="term" value="F:acyltransferase activity, transferring groups other than amino-acyl groups"/>
    <property type="evidence" value="ECO:0007669"/>
    <property type="project" value="InterPro"/>
</dbReference>
<gene>
    <name evidence="7" type="ORF">K7J14_02755</name>
</gene>
<dbReference type="InterPro" id="IPR016181">
    <property type="entry name" value="Acyl_CoA_acyltransferase"/>
</dbReference>
<reference evidence="7" key="1">
    <citation type="submission" date="2021-08" db="EMBL/GenBank/DDBJ databases">
        <title>Comparative analyses of Brucepasteria parasyntrophica and Teretinema zuelzerae.</title>
        <authorList>
            <person name="Song Y."/>
            <person name="Brune A."/>
        </authorList>
    </citation>
    <scope>NUCLEOTIDE SEQUENCE</scope>
    <source>
        <strain evidence="7">DSM 1903</strain>
    </source>
</reference>
<feature type="domain" description="N-acetyltransferase" evidence="6">
    <location>
        <begin position="1"/>
        <end position="161"/>
    </location>
</feature>
<evidence type="ECO:0000259" key="6">
    <source>
        <dbReference type="PROSITE" id="PS51186"/>
    </source>
</evidence>
<dbReference type="SUPFAM" id="SSF55729">
    <property type="entry name" value="Acyl-CoA N-acyltransferases (Nat)"/>
    <property type="match status" value="1"/>
</dbReference>
<evidence type="ECO:0000256" key="3">
    <source>
        <dbReference type="ARBA" id="ARBA00022679"/>
    </source>
</evidence>
<dbReference type="EMBL" id="JAINWA010000001">
    <property type="protein sequence ID" value="MCD1653617.1"/>
    <property type="molecule type" value="Genomic_DNA"/>
</dbReference>
<comment type="catalytic activity">
    <reaction evidence="5">
        <text>glycyl-tRNA(Gly) + acetyl-CoA = N-acetylglycyl-tRNA(Gly) + CoA + H(+)</text>
        <dbReference type="Rhea" id="RHEA:81867"/>
        <dbReference type="Rhea" id="RHEA-COMP:9683"/>
        <dbReference type="Rhea" id="RHEA-COMP:19766"/>
        <dbReference type="ChEBI" id="CHEBI:15378"/>
        <dbReference type="ChEBI" id="CHEBI:57287"/>
        <dbReference type="ChEBI" id="CHEBI:57288"/>
        <dbReference type="ChEBI" id="CHEBI:78522"/>
        <dbReference type="ChEBI" id="CHEBI:232036"/>
    </reaction>
</comment>
<evidence type="ECO:0000313" key="7">
    <source>
        <dbReference type="EMBL" id="MCD1653617.1"/>
    </source>
</evidence>
<keyword evidence="4" id="KW-0012">Acyltransferase</keyword>
<dbReference type="Proteomes" id="UP001198163">
    <property type="component" value="Unassembled WGS sequence"/>
</dbReference>
<evidence type="ECO:0000256" key="2">
    <source>
        <dbReference type="ARBA" id="ARBA00022649"/>
    </source>
</evidence>